<dbReference type="SMART" id="SM00181">
    <property type="entry name" value="EGF"/>
    <property type="match status" value="2"/>
</dbReference>
<evidence type="ECO:0000256" key="4">
    <source>
        <dbReference type="ARBA" id="ARBA00022737"/>
    </source>
</evidence>
<dbReference type="AlphaFoldDB" id="A0A2T7PX29"/>
<keyword evidence="9" id="KW-0325">Glycoprotein</keyword>
<name>A0A2T7PX29_POMCA</name>
<dbReference type="PROSITE" id="PS50068">
    <property type="entry name" value="LDLRA_2"/>
    <property type="match status" value="2"/>
</dbReference>
<evidence type="ECO:0000256" key="9">
    <source>
        <dbReference type="ARBA" id="ARBA00023180"/>
    </source>
</evidence>
<dbReference type="PROSITE" id="PS01209">
    <property type="entry name" value="LDLRA_1"/>
    <property type="match status" value="1"/>
</dbReference>
<gene>
    <name evidence="15" type="ORF">C0Q70_00594</name>
</gene>
<dbReference type="InterPro" id="IPR023415">
    <property type="entry name" value="LDLR_class-A_CS"/>
</dbReference>
<feature type="disulfide bond" evidence="11">
    <location>
        <begin position="24"/>
        <end position="36"/>
    </location>
</feature>
<comment type="caution">
    <text evidence="15">The sequence shown here is derived from an EMBL/GenBank/DDBJ whole genome shotgun (WGS) entry which is preliminary data.</text>
</comment>
<keyword evidence="16" id="KW-1185">Reference proteome</keyword>
<dbReference type="GO" id="GO:0006898">
    <property type="term" value="P:receptor-mediated endocytosis"/>
    <property type="evidence" value="ECO:0007669"/>
    <property type="project" value="TreeGrafter"/>
</dbReference>
<evidence type="ECO:0000256" key="13">
    <source>
        <dbReference type="SAM" id="MobiDB-lite"/>
    </source>
</evidence>
<keyword evidence="7 11" id="KW-1015">Disulfide bond</keyword>
<evidence type="ECO:0000256" key="6">
    <source>
        <dbReference type="ARBA" id="ARBA00023136"/>
    </source>
</evidence>
<dbReference type="OrthoDB" id="21182at2759"/>
<dbReference type="PROSITE" id="PS01187">
    <property type="entry name" value="EGF_CA"/>
    <property type="match status" value="1"/>
</dbReference>
<dbReference type="Gene3D" id="2.10.25.10">
    <property type="entry name" value="Laminin"/>
    <property type="match status" value="1"/>
</dbReference>
<evidence type="ECO:0000313" key="16">
    <source>
        <dbReference type="Proteomes" id="UP000245119"/>
    </source>
</evidence>
<dbReference type="Pfam" id="PF00057">
    <property type="entry name" value="Ldl_recept_a"/>
    <property type="match status" value="2"/>
</dbReference>
<proteinExistence type="predicted"/>
<dbReference type="InterPro" id="IPR000152">
    <property type="entry name" value="EGF-type_Asp/Asn_hydroxyl_site"/>
</dbReference>
<organism evidence="15 16">
    <name type="scientific">Pomacea canaliculata</name>
    <name type="common">Golden apple snail</name>
    <dbReference type="NCBI Taxonomy" id="400727"/>
    <lineage>
        <taxon>Eukaryota</taxon>
        <taxon>Metazoa</taxon>
        <taxon>Spiralia</taxon>
        <taxon>Lophotrochozoa</taxon>
        <taxon>Mollusca</taxon>
        <taxon>Gastropoda</taxon>
        <taxon>Caenogastropoda</taxon>
        <taxon>Architaenioglossa</taxon>
        <taxon>Ampullarioidea</taxon>
        <taxon>Ampullariidae</taxon>
        <taxon>Pomacea</taxon>
    </lineage>
</organism>
<dbReference type="SUPFAM" id="SSF57196">
    <property type="entry name" value="EGF/Laminin"/>
    <property type="match status" value="1"/>
</dbReference>
<evidence type="ECO:0000256" key="11">
    <source>
        <dbReference type="PROSITE-ProRule" id="PRU00124"/>
    </source>
</evidence>
<feature type="disulfide bond" evidence="11">
    <location>
        <begin position="43"/>
        <end position="58"/>
    </location>
</feature>
<protein>
    <recommendedName>
        <fullName evidence="14">EGF-like domain-containing protein</fullName>
    </recommendedName>
</protein>
<dbReference type="GO" id="GO:0043235">
    <property type="term" value="C:receptor complex"/>
    <property type="evidence" value="ECO:0007669"/>
    <property type="project" value="TreeGrafter"/>
</dbReference>
<dbReference type="SMART" id="SM00192">
    <property type="entry name" value="LDLa"/>
    <property type="match status" value="2"/>
</dbReference>
<keyword evidence="1" id="KW-0245">EGF-like domain</keyword>
<dbReference type="GO" id="GO:0042562">
    <property type="term" value="F:hormone binding"/>
    <property type="evidence" value="ECO:0007669"/>
    <property type="project" value="TreeGrafter"/>
</dbReference>
<dbReference type="InterPro" id="IPR002172">
    <property type="entry name" value="LDrepeatLR_classA_rpt"/>
</dbReference>
<evidence type="ECO:0000259" key="14">
    <source>
        <dbReference type="PROSITE" id="PS01186"/>
    </source>
</evidence>
<dbReference type="InterPro" id="IPR000033">
    <property type="entry name" value="LDLR_classB_rpt"/>
</dbReference>
<dbReference type="PRINTS" id="PR00261">
    <property type="entry name" value="LDLRECEPTOR"/>
</dbReference>
<dbReference type="EMBL" id="PZQS01000001">
    <property type="protein sequence ID" value="PVD37991.1"/>
    <property type="molecule type" value="Genomic_DNA"/>
</dbReference>
<dbReference type="SUPFAM" id="SSF63825">
    <property type="entry name" value="YWTD domain"/>
    <property type="match status" value="1"/>
</dbReference>
<dbReference type="PANTHER" id="PTHR22722">
    <property type="entry name" value="LOW-DENSITY LIPOPROTEIN RECEPTOR-RELATED PROTEIN 2-RELATED"/>
    <property type="match status" value="1"/>
</dbReference>
<keyword evidence="2" id="KW-0254">Endocytosis</keyword>
<dbReference type="InterPro" id="IPR036055">
    <property type="entry name" value="LDL_receptor-like_sf"/>
</dbReference>
<sequence length="431" mass="47296">MRCNHKNDCGDNSDESTNCTYPPCLGSQFTCKNKMCVDQKWVCDGSDDCGDGSDEVKCGSYSCHPGEWPCPDNGRCIPLQKVCDGHNDCLSGVDEGDACTDASGGLCYCSTGYTLNLADNRTCVDFDECSSWGFCTQLCDNKPGTYQCKCREGYTLEGNTTCKAPDSDSMRLLVSTGKSVVVMDRNGGAQTTIYKTSLSGDKKAELLPLRGLAMPVALAWDWLGWNLYVVDQDTARIDLFAVRTRFQRNVISDNTRAPPASPSTRVQGEPASGNEVLYMFFADNGNTSPGNEPRIERAFMDGSNRWNLKLTKVLNPRGITLDPLNRRLFWVDSHLDHLETVDYDGLDRRTLISGGLNIPSPTTSSSVRERGILVGHHDAGSPTHGHAARGEQSGDDISESQKQPMRGESLPADLRHFTCIGQRRSRFPLPL</sequence>
<feature type="domain" description="EGF-like" evidence="14">
    <location>
        <begin position="148"/>
        <end position="162"/>
    </location>
</feature>
<dbReference type="Proteomes" id="UP000245119">
    <property type="component" value="Linkage Group LG1"/>
</dbReference>
<evidence type="ECO:0000256" key="1">
    <source>
        <dbReference type="ARBA" id="ARBA00022536"/>
    </source>
</evidence>
<evidence type="ECO:0000256" key="10">
    <source>
        <dbReference type="ARBA" id="ARBA00046288"/>
    </source>
</evidence>
<evidence type="ECO:0000256" key="12">
    <source>
        <dbReference type="PROSITE-ProRule" id="PRU00461"/>
    </source>
</evidence>
<dbReference type="InterPro" id="IPR051221">
    <property type="entry name" value="LDLR-related"/>
</dbReference>
<comment type="subcellular location">
    <subcellularLocation>
        <location evidence="10">Endomembrane system</location>
        <topology evidence="10">Single-pass type I membrane protein</topology>
    </subcellularLocation>
</comment>
<dbReference type="STRING" id="400727.A0A2T7PX29"/>
<evidence type="ECO:0000256" key="2">
    <source>
        <dbReference type="ARBA" id="ARBA00022583"/>
    </source>
</evidence>
<dbReference type="InterPro" id="IPR018097">
    <property type="entry name" value="EGF_Ca-bd_CS"/>
</dbReference>
<dbReference type="PROSITE" id="PS00010">
    <property type="entry name" value="ASX_HYDROXYL"/>
    <property type="match status" value="1"/>
</dbReference>
<evidence type="ECO:0000256" key="3">
    <source>
        <dbReference type="ARBA" id="ARBA00022692"/>
    </source>
</evidence>
<dbReference type="Gene3D" id="4.10.400.10">
    <property type="entry name" value="Low-density Lipoprotein Receptor"/>
    <property type="match status" value="2"/>
</dbReference>
<dbReference type="InterPro" id="IPR001881">
    <property type="entry name" value="EGF-like_Ca-bd_dom"/>
</dbReference>
<dbReference type="PANTHER" id="PTHR22722:SF15">
    <property type="entry name" value="LOW-DENSITY LIPOPROTEIN RECEPTOR-RELATED"/>
    <property type="match status" value="1"/>
</dbReference>
<evidence type="ECO:0000313" key="15">
    <source>
        <dbReference type="EMBL" id="PVD37991.1"/>
    </source>
</evidence>
<dbReference type="SMART" id="SM00135">
    <property type="entry name" value="LY"/>
    <property type="match status" value="3"/>
</dbReference>
<evidence type="ECO:0000256" key="7">
    <source>
        <dbReference type="ARBA" id="ARBA00023157"/>
    </source>
</evidence>
<dbReference type="PROSITE" id="PS01186">
    <property type="entry name" value="EGF_2"/>
    <property type="match status" value="1"/>
</dbReference>
<feature type="repeat" description="LDL-receptor class B" evidence="12">
    <location>
        <begin position="326"/>
        <end position="368"/>
    </location>
</feature>
<dbReference type="SUPFAM" id="SSF57424">
    <property type="entry name" value="LDL receptor-like module"/>
    <property type="match status" value="2"/>
</dbReference>
<dbReference type="PROSITE" id="PS51120">
    <property type="entry name" value="LDLRB"/>
    <property type="match status" value="1"/>
</dbReference>
<feature type="disulfide bond" evidence="11">
    <location>
        <begin position="31"/>
        <end position="49"/>
    </location>
</feature>
<keyword evidence="5" id="KW-1133">Transmembrane helix</keyword>
<reference evidence="15 16" key="1">
    <citation type="submission" date="2018-04" db="EMBL/GenBank/DDBJ databases">
        <title>The genome of golden apple snail Pomacea canaliculata provides insight into stress tolerance and invasive adaptation.</title>
        <authorList>
            <person name="Liu C."/>
            <person name="Liu B."/>
            <person name="Ren Y."/>
            <person name="Zhang Y."/>
            <person name="Wang H."/>
            <person name="Li S."/>
            <person name="Jiang F."/>
            <person name="Yin L."/>
            <person name="Zhang G."/>
            <person name="Qian W."/>
            <person name="Fan W."/>
        </authorList>
    </citation>
    <scope>NUCLEOTIDE SEQUENCE [LARGE SCALE GENOMIC DNA]</scope>
    <source>
        <strain evidence="15">SZHN2017</strain>
        <tissue evidence="15">Muscle</tissue>
    </source>
</reference>
<dbReference type="InterPro" id="IPR000742">
    <property type="entry name" value="EGF"/>
</dbReference>
<keyword evidence="6" id="KW-0472">Membrane</keyword>
<dbReference type="Gene3D" id="2.120.10.30">
    <property type="entry name" value="TolB, C-terminal domain"/>
    <property type="match status" value="1"/>
</dbReference>
<dbReference type="CDD" id="cd00112">
    <property type="entry name" value="LDLa"/>
    <property type="match status" value="2"/>
</dbReference>
<dbReference type="GO" id="GO:0016324">
    <property type="term" value="C:apical plasma membrane"/>
    <property type="evidence" value="ECO:0007669"/>
    <property type="project" value="TreeGrafter"/>
</dbReference>
<dbReference type="InterPro" id="IPR011042">
    <property type="entry name" value="6-blade_b-propeller_TolB-like"/>
</dbReference>
<keyword evidence="8" id="KW-0675">Receptor</keyword>
<accession>A0A2T7PX29</accession>
<evidence type="ECO:0000256" key="8">
    <source>
        <dbReference type="ARBA" id="ARBA00023170"/>
    </source>
</evidence>
<keyword evidence="3" id="KW-0812">Transmembrane</keyword>
<dbReference type="FunFam" id="2.10.25.10:FF:000009">
    <property type="entry name" value="Low-density lipoprotein receptor isoform 1"/>
    <property type="match status" value="1"/>
</dbReference>
<evidence type="ECO:0000256" key="5">
    <source>
        <dbReference type="ARBA" id="ARBA00022989"/>
    </source>
</evidence>
<keyword evidence="4" id="KW-0677">Repeat</keyword>
<dbReference type="SMART" id="SM00179">
    <property type="entry name" value="EGF_CA"/>
    <property type="match status" value="1"/>
</dbReference>
<dbReference type="GO" id="GO:0005509">
    <property type="term" value="F:calcium ion binding"/>
    <property type="evidence" value="ECO:0007669"/>
    <property type="project" value="InterPro"/>
</dbReference>
<feature type="region of interest" description="Disordered" evidence="13">
    <location>
        <begin position="375"/>
        <end position="414"/>
    </location>
</feature>
<comment type="caution">
    <text evidence="11">Lacks conserved residue(s) required for the propagation of feature annotation.</text>
</comment>